<dbReference type="RefSeq" id="WP_113032538.1">
    <property type="nucleotide sequence ID" value="NZ_QMFB01000011.1"/>
</dbReference>
<comment type="caution">
    <text evidence="2">The sequence shown here is derived from an EMBL/GenBank/DDBJ whole genome shotgun (WGS) entry which is preliminary data.</text>
</comment>
<dbReference type="GO" id="GO:0016787">
    <property type="term" value="F:hydrolase activity"/>
    <property type="evidence" value="ECO:0007669"/>
    <property type="project" value="InterPro"/>
</dbReference>
<dbReference type="InterPro" id="IPR006680">
    <property type="entry name" value="Amidohydro-rel"/>
</dbReference>
<dbReference type="InterPro" id="IPR032466">
    <property type="entry name" value="Metal_Hydrolase"/>
</dbReference>
<evidence type="ECO:0000313" key="2">
    <source>
        <dbReference type="EMBL" id="RAV19633.1"/>
    </source>
</evidence>
<dbReference type="SUPFAM" id="SSF51556">
    <property type="entry name" value="Metallo-dependent hydrolases"/>
    <property type="match status" value="1"/>
</dbReference>
<name>A0A329MLP1_9BACL</name>
<dbReference type="Pfam" id="PF04909">
    <property type="entry name" value="Amidohydro_2"/>
    <property type="match status" value="1"/>
</dbReference>
<sequence>MKLIDCSCAIGYKTINYEVVNHEHLLVREKVKQARDAEELLAELDFCGIDCAVVSHNAMTDVDPDYGNRAVLAETAKAPDRLIPTWTLLPPITEKQYHPERLFPAMKASGVRMLRAYPERNRYELCGIVMGELLGEMAAAGIPLYLSPSEGWQPIYRVLEEFPSLTVILHNYGLWSHARLTYPLFRTYRNFYMETGDMQTAGEIKDICGKFGSERLLFGSDFPSNGIGGPLAALLGSGIAQDHLENIAYRNAERLLGEVRL</sequence>
<protein>
    <recommendedName>
        <fullName evidence="1">Amidohydrolase-related domain-containing protein</fullName>
    </recommendedName>
</protein>
<dbReference type="Proteomes" id="UP000250369">
    <property type="component" value="Unassembled WGS sequence"/>
</dbReference>
<organism evidence="2 3">
    <name type="scientific">Paenibacillus contaminans</name>
    <dbReference type="NCBI Taxonomy" id="450362"/>
    <lineage>
        <taxon>Bacteria</taxon>
        <taxon>Bacillati</taxon>
        <taxon>Bacillota</taxon>
        <taxon>Bacilli</taxon>
        <taxon>Bacillales</taxon>
        <taxon>Paenibacillaceae</taxon>
        <taxon>Paenibacillus</taxon>
    </lineage>
</organism>
<dbReference type="EMBL" id="QMFB01000011">
    <property type="protein sequence ID" value="RAV19633.1"/>
    <property type="molecule type" value="Genomic_DNA"/>
</dbReference>
<dbReference type="Gene3D" id="3.20.20.140">
    <property type="entry name" value="Metal-dependent hydrolases"/>
    <property type="match status" value="1"/>
</dbReference>
<dbReference type="AlphaFoldDB" id="A0A329MLP1"/>
<feature type="domain" description="Amidohydrolase-related" evidence="1">
    <location>
        <begin position="30"/>
        <end position="257"/>
    </location>
</feature>
<dbReference type="OrthoDB" id="2550860at2"/>
<proteinExistence type="predicted"/>
<keyword evidence="3" id="KW-1185">Reference proteome</keyword>
<accession>A0A329MLP1</accession>
<reference evidence="2 3" key="1">
    <citation type="journal article" date="2009" name="Int. J. Syst. Evol. Microbiol.">
        <title>Paenibacillus contaminans sp. nov., isolated from a contaminated laboratory plate.</title>
        <authorList>
            <person name="Chou J.H."/>
            <person name="Lee J.H."/>
            <person name="Lin M.C."/>
            <person name="Chang P.S."/>
            <person name="Arun A.B."/>
            <person name="Young C.C."/>
            <person name="Chen W.M."/>
        </authorList>
    </citation>
    <scope>NUCLEOTIDE SEQUENCE [LARGE SCALE GENOMIC DNA]</scope>
    <source>
        <strain evidence="2 3">CKOBP-6</strain>
    </source>
</reference>
<gene>
    <name evidence="2" type="ORF">DQG23_19415</name>
</gene>
<evidence type="ECO:0000259" key="1">
    <source>
        <dbReference type="Pfam" id="PF04909"/>
    </source>
</evidence>
<evidence type="ECO:0000313" key="3">
    <source>
        <dbReference type="Proteomes" id="UP000250369"/>
    </source>
</evidence>